<dbReference type="Proteomes" id="UP000237351">
    <property type="component" value="Chromosome"/>
</dbReference>
<sequence>MKLIILFILLIYGGPLLAGSCVGRFVNPITDICWKCIFPIRIAGIKVVGGEPDPKGAKGPLCACGTPIPRVGIPISFWEPARLVDVTRTPYCLVNMGGLQAASTGIKDRGHVSDDEGNGLKRSFYNVHWYVYPVLHIFEVLLDFVCLEKSSIDVAYLTELDPLWNDDEKSAILNPEGILFGNPIAQAACAADCVAASVHLPIDPLFWCNGCQGSLYPFSGTVNDHNGGVQASLLLAGRMMAKLHREGLLWGYMGEAGLCGKYFMPVIRKSQYRTQMTYPRAQTFQCQPFGKTEVLWQGGREYPYQGEDFGYLIWRRRDCCLG</sequence>
<dbReference type="OrthoDB" id="9788211at2"/>
<dbReference type="RefSeq" id="WP_085784260.1">
    <property type="nucleotide sequence ID" value="NZ_CP008743.1"/>
</dbReference>
<organism evidence="1 2">
    <name type="scientific">Candidatus Nucleicultrix amoebiphila FS5</name>
    <dbReference type="NCBI Taxonomy" id="1414854"/>
    <lineage>
        <taxon>Bacteria</taxon>
        <taxon>Pseudomonadati</taxon>
        <taxon>Pseudomonadota</taxon>
        <taxon>Alphaproteobacteria</taxon>
        <taxon>Holosporales</taxon>
        <taxon>Candidatus Nucleicultricaceae</taxon>
        <taxon>Candidatus Nucleicultrix</taxon>
    </lineage>
</organism>
<name>A0A1W6N4J8_9PROT</name>
<dbReference type="EMBL" id="CP008743">
    <property type="protein sequence ID" value="ARN84774.1"/>
    <property type="molecule type" value="Genomic_DNA"/>
</dbReference>
<evidence type="ECO:0000313" key="1">
    <source>
        <dbReference type="EMBL" id="ARN84774.1"/>
    </source>
</evidence>
<keyword evidence="2" id="KW-1185">Reference proteome</keyword>
<accession>A0A1W6N4J8</accession>
<dbReference type="AlphaFoldDB" id="A0A1W6N4J8"/>
<proteinExistence type="predicted"/>
<gene>
    <name evidence="1" type="ORF">GQ61_05110</name>
</gene>
<dbReference type="Pfam" id="PF06834">
    <property type="entry name" value="TraU"/>
    <property type="match status" value="1"/>
</dbReference>
<evidence type="ECO:0000313" key="2">
    <source>
        <dbReference type="Proteomes" id="UP000237351"/>
    </source>
</evidence>
<dbReference type="InterPro" id="IPR009649">
    <property type="entry name" value="TraU"/>
</dbReference>
<dbReference type="STRING" id="1414854.GQ61_05110"/>
<dbReference type="KEGG" id="naf:GQ61_05110"/>
<reference evidence="1 2" key="1">
    <citation type="submission" date="2014-06" db="EMBL/GenBank/DDBJ databases">
        <title>The genome of the endonuclear symbiont Nucleicultrix amoebiphila.</title>
        <authorList>
            <person name="Schulz F."/>
            <person name="Horn M."/>
        </authorList>
    </citation>
    <scope>NUCLEOTIDE SEQUENCE [LARGE SCALE GENOMIC DNA]</scope>
    <source>
        <strain evidence="1 2">FS5</strain>
    </source>
</reference>
<dbReference type="NCBIfam" id="NF010297">
    <property type="entry name" value="PRK13737.1"/>
    <property type="match status" value="1"/>
</dbReference>
<dbReference type="PROSITE" id="PS51257">
    <property type="entry name" value="PROKAR_LIPOPROTEIN"/>
    <property type="match status" value="1"/>
</dbReference>
<protein>
    <submittedName>
        <fullName evidence="1">Conjugal transfer protein</fullName>
    </submittedName>
</protein>